<dbReference type="Proteomes" id="UP000756346">
    <property type="component" value="Unassembled WGS sequence"/>
</dbReference>
<evidence type="ECO:0000313" key="3">
    <source>
        <dbReference type="EMBL" id="KAH7014159.1"/>
    </source>
</evidence>
<comment type="caution">
    <text evidence="3">The sequence shown here is derived from an EMBL/GenBank/DDBJ whole genome shotgun (WGS) entry which is preliminary data.</text>
</comment>
<dbReference type="EMBL" id="JAGTJQ010000013">
    <property type="protein sequence ID" value="KAH7014159.1"/>
    <property type="molecule type" value="Genomic_DNA"/>
</dbReference>
<keyword evidence="4" id="KW-1185">Reference proteome</keyword>
<accession>A0A9P9BG04</accession>
<dbReference type="AlphaFoldDB" id="A0A9P9BG04"/>
<feature type="region of interest" description="Disordered" evidence="1">
    <location>
        <begin position="396"/>
        <end position="418"/>
    </location>
</feature>
<organism evidence="3 4">
    <name type="scientific">Microdochium trichocladiopsis</name>
    <dbReference type="NCBI Taxonomy" id="1682393"/>
    <lineage>
        <taxon>Eukaryota</taxon>
        <taxon>Fungi</taxon>
        <taxon>Dikarya</taxon>
        <taxon>Ascomycota</taxon>
        <taxon>Pezizomycotina</taxon>
        <taxon>Sordariomycetes</taxon>
        <taxon>Xylariomycetidae</taxon>
        <taxon>Xylariales</taxon>
        <taxon>Microdochiaceae</taxon>
        <taxon>Microdochium</taxon>
    </lineage>
</organism>
<proteinExistence type="predicted"/>
<evidence type="ECO:0000313" key="4">
    <source>
        <dbReference type="Proteomes" id="UP000756346"/>
    </source>
</evidence>
<dbReference type="OrthoDB" id="5429716at2759"/>
<name>A0A9P9BG04_9PEZI</name>
<evidence type="ECO:0000256" key="2">
    <source>
        <dbReference type="SAM" id="Phobius"/>
    </source>
</evidence>
<gene>
    <name evidence="3" type="ORF">B0I36DRAFT_369148</name>
</gene>
<dbReference type="RefSeq" id="XP_046005126.1">
    <property type="nucleotide sequence ID" value="XM_046159726.1"/>
</dbReference>
<dbReference type="GeneID" id="70189272"/>
<evidence type="ECO:0000256" key="1">
    <source>
        <dbReference type="SAM" id="MobiDB-lite"/>
    </source>
</evidence>
<keyword evidence="2" id="KW-0812">Transmembrane</keyword>
<sequence length="418" mass="43895">MLQTLITTATPAPGLLLYGRQEATRTRTNLGPLTTAWTPPSDCQRVYAACDTCSVIFAAQACRPDVADSLADEQSCWPPRTNNGGGPTTTSGALGGWGVYSPGIVCPAGFTSVVASTYGVHESRFQFPLSAGETAVGCCPTISSLRDAAFLATVDGSGHQTCRLVLSTGAVDLVRCTSPGSTTVEARSVPWSSGNSTMSQYDIYAPLIQIVWKSTDIPPGALPPANIVASATSSVTTTTTTNTSPSLEPLTWTGWQKSMAVLGGAITAVVFCCLALLFAVFWSLWKEIKARQRRPLAPSPAPGELADGNEAATGDAFWIDGDFYDAPPGQQGYHGRESDKTLVRKESAAAAAAENIQLSADHGQNNRWGPYQITPGDNLYNSQVEANVKFAGMPPALLESSRKPGEPGTAGWQSRLGG</sequence>
<reference evidence="3" key="1">
    <citation type="journal article" date="2021" name="Nat. Commun.">
        <title>Genetic determinants of endophytism in the Arabidopsis root mycobiome.</title>
        <authorList>
            <person name="Mesny F."/>
            <person name="Miyauchi S."/>
            <person name="Thiergart T."/>
            <person name="Pickel B."/>
            <person name="Atanasova L."/>
            <person name="Karlsson M."/>
            <person name="Huettel B."/>
            <person name="Barry K.W."/>
            <person name="Haridas S."/>
            <person name="Chen C."/>
            <person name="Bauer D."/>
            <person name="Andreopoulos W."/>
            <person name="Pangilinan J."/>
            <person name="LaButti K."/>
            <person name="Riley R."/>
            <person name="Lipzen A."/>
            <person name="Clum A."/>
            <person name="Drula E."/>
            <person name="Henrissat B."/>
            <person name="Kohler A."/>
            <person name="Grigoriev I.V."/>
            <person name="Martin F.M."/>
            <person name="Hacquard S."/>
        </authorList>
    </citation>
    <scope>NUCLEOTIDE SEQUENCE</scope>
    <source>
        <strain evidence="3">MPI-CAGE-CH-0230</strain>
    </source>
</reference>
<protein>
    <submittedName>
        <fullName evidence="3">Uncharacterized protein</fullName>
    </submittedName>
</protein>
<keyword evidence="2" id="KW-0472">Membrane</keyword>
<keyword evidence="2" id="KW-1133">Transmembrane helix</keyword>
<feature type="transmembrane region" description="Helical" evidence="2">
    <location>
        <begin position="259"/>
        <end position="285"/>
    </location>
</feature>